<comment type="similarity">
    <text evidence="1 4">Belongs to the eIF-5A family.</text>
</comment>
<accession>A0A8T9C4U8</accession>
<name>A0A8T9C4U8_9HELO</name>
<dbReference type="PIRSF" id="PIRSF003025">
    <property type="entry name" value="eIF5A"/>
    <property type="match status" value="1"/>
</dbReference>
<dbReference type="SMART" id="SM01376">
    <property type="entry name" value="eIF-5a"/>
    <property type="match status" value="1"/>
</dbReference>
<feature type="domain" description="Translation initiation factor 5A C-terminal" evidence="5">
    <location>
        <begin position="90"/>
        <end position="157"/>
    </location>
</feature>
<organism evidence="6 7">
    <name type="scientific">Lachnellula suecica</name>
    <dbReference type="NCBI Taxonomy" id="602035"/>
    <lineage>
        <taxon>Eukaryota</taxon>
        <taxon>Fungi</taxon>
        <taxon>Dikarya</taxon>
        <taxon>Ascomycota</taxon>
        <taxon>Pezizomycotina</taxon>
        <taxon>Leotiomycetes</taxon>
        <taxon>Helotiales</taxon>
        <taxon>Lachnaceae</taxon>
        <taxon>Lachnellula</taxon>
    </lineage>
</organism>
<keyword evidence="7" id="KW-1185">Reference proteome</keyword>
<sequence>MYVTNMEDEQFIIDDAGNAGASLTFPAQANALKKGGHAMLKGKPCKIIEVTKAKPGKHGHAKCTFFGKDIFTGAMIEDQHPASHNMEVPVVKKTEYDLSHISRDGFLSLFGEGGEKQDVKLPEGELGEKIRGYLAADKAVTVVIQAAMGQEIAVDAKAMD</sequence>
<dbReference type="SUPFAM" id="SSF50249">
    <property type="entry name" value="Nucleic acid-binding proteins"/>
    <property type="match status" value="1"/>
</dbReference>
<evidence type="ECO:0000313" key="7">
    <source>
        <dbReference type="Proteomes" id="UP000469558"/>
    </source>
</evidence>
<dbReference type="FunFam" id="2.40.50.140:FF:000034">
    <property type="entry name" value="Eukaryotic translation initiation factor 5A"/>
    <property type="match status" value="1"/>
</dbReference>
<proteinExistence type="inferred from homology"/>
<dbReference type="InterPro" id="IPR014722">
    <property type="entry name" value="Rib_uL2_dom2"/>
</dbReference>
<evidence type="ECO:0000256" key="1">
    <source>
        <dbReference type="ARBA" id="ARBA00006016"/>
    </source>
</evidence>
<dbReference type="NCBIfam" id="TIGR00037">
    <property type="entry name" value="eIF_5A"/>
    <property type="match status" value="1"/>
</dbReference>
<dbReference type="InterPro" id="IPR008991">
    <property type="entry name" value="Translation_prot_SH3-like_sf"/>
</dbReference>
<dbReference type="FunFam" id="2.30.30.30:FF:000080">
    <property type="entry name" value="Eukaryotic translation initiation factor 5A"/>
    <property type="match status" value="1"/>
</dbReference>
<keyword evidence="2 4" id="KW-0648">Protein biosynthesis</keyword>
<gene>
    <name evidence="6" type="primary">tif51b</name>
    <name evidence="6" type="ORF">LSUE1_G008689</name>
</gene>
<dbReference type="Pfam" id="PF01287">
    <property type="entry name" value="eIF-5a"/>
    <property type="match status" value="1"/>
</dbReference>
<dbReference type="Gene3D" id="2.30.30.30">
    <property type="match status" value="1"/>
</dbReference>
<dbReference type="GO" id="GO:0003723">
    <property type="term" value="F:RNA binding"/>
    <property type="evidence" value="ECO:0007669"/>
    <property type="project" value="InterPro"/>
</dbReference>
<keyword evidence="6" id="KW-0396">Initiation factor</keyword>
<evidence type="ECO:0000256" key="3">
    <source>
        <dbReference type="ARBA" id="ARBA00023071"/>
    </source>
</evidence>
<evidence type="ECO:0000256" key="2">
    <source>
        <dbReference type="ARBA" id="ARBA00022917"/>
    </source>
</evidence>
<evidence type="ECO:0000259" key="5">
    <source>
        <dbReference type="SMART" id="SM01376"/>
    </source>
</evidence>
<dbReference type="AlphaFoldDB" id="A0A8T9C4U8"/>
<dbReference type="Gene3D" id="2.40.50.140">
    <property type="entry name" value="Nucleic acid-binding proteins"/>
    <property type="match status" value="1"/>
</dbReference>
<dbReference type="Proteomes" id="UP000469558">
    <property type="component" value="Unassembled WGS sequence"/>
</dbReference>
<comment type="caution">
    <text evidence="6">The sequence shown here is derived from an EMBL/GenBank/DDBJ whole genome shotgun (WGS) entry which is preliminary data.</text>
</comment>
<dbReference type="GO" id="GO:0043022">
    <property type="term" value="F:ribosome binding"/>
    <property type="evidence" value="ECO:0007669"/>
    <property type="project" value="UniProtKB-UniRule"/>
</dbReference>
<dbReference type="SUPFAM" id="SSF50104">
    <property type="entry name" value="Translation proteins SH3-like domain"/>
    <property type="match status" value="1"/>
</dbReference>
<keyword evidence="3 4" id="KW-0385">Hypusine</keyword>
<evidence type="ECO:0000313" key="6">
    <source>
        <dbReference type="EMBL" id="TVY73377.1"/>
    </source>
</evidence>
<dbReference type="GO" id="GO:0003743">
    <property type="term" value="F:translation initiation factor activity"/>
    <property type="evidence" value="ECO:0007669"/>
    <property type="project" value="UniProtKB-KW"/>
</dbReference>
<dbReference type="EMBL" id="QGMK01001094">
    <property type="protein sequence ID" value="TVY73377.1"/>
    <property type="molecule type" value="Genomic_DNA"/>
</dbReference>
<dbReference type="InterPro" id="IPR001884">
    <property type="entry name" value="IF5A-like"/>
</dbReference>
<dbReference type="GO" id="GO:0045901">
    <property type="term" value="P:positive regulation of translational elongation"/>
    <property type="evidence" value="ECO:0007669"/>
    <property type="project" value="UniProtKB-UniRule"/>
</dbReference>
<dbReference type="GO" id="GO:0003746">
    <property type="term" value="F:translation elongation factor activity"/>
    <property type="evidence" value="ECO:0007669"/>
    <property type="project" value="UniProtKB-UniRule"/>
</dbReference>
<comment type="PTM">
    <text evidence="4">eIF-5A seems to be the only eukaryotic protein to have a hypusine residue which is a post-translational modification of a lysine by the addition of a butylamino group.</text>
</comment>
<dbReference type="InterPro" id="IPR012340">
    <property type="entry name" value="NA-bd_OB-fold"/>
</dbReference>
<dbReference type="PROSITE" id="PS00302">
    <property type="entry name" value="IF5A_HYPUSINE"/>
    <property type="match status" value="1"/>
</dbReference>
<reference evidence="6 7" key="1">
    <citation type="submission" date="2018-05" db="EMBL/GenBank/DDBJ databases">
        <title>Genome sequencing and assembly of the regulated plant pathogen Lachnellula willkommii and related sister species for the development of diagnostic species identification markers.</title>
        <authorList>
            <person name="Giroux E."/>
            <person name="Bilodeau G."/>
        </authorList>
    </citation>
    <scope>NUCLEOTIDE SEQUENCE [LARGE SCALE GENOMIC DNA]</scope>
    <source>
        <strain evidence="6 7">CBS 268.59</strain>
    </source>
</reference>
<dbReference type="InterPro" id="IPR048670">
    <property type="entry name" value="IF5A-like_N"/>
</dbReference>
<dbReference type="Pfam" id="PF21485">
    <property type="entry name" value="IF5A-like_N"/>
    <property type="match status" value="1"/>
</dbReference>
<protein>
    <recommendedName>
        <fullName evidence="4">Eukaryotic translation initiation factor 5A</fullName>
        <shortName evidence="4">eIF-5A</shortName>
    </recommendedName>
</protein>
<dbReference type="InterPro" id="IPR019769">
    <property type="entry name" value="Trans_elong_IF5A_hypusine_site"/>
</dbReference>
<dbReference type="OrthoDB" id="9975114at2759"/>
<dbReference type="InterPro" id="IPR020189">
    <property type="entry name" value="IF5A_C"/>
</dbReference>
<comment type="function">
    <text evidence="4">Translation factor that promotes translation elongation and termination, particularly upon ribosome stalling at specific amino acid sequence contexts. Binds between the exit (E) and peptidyl (P) site of the ribosome and promotes rescue of stalled ribosome: specifically required for efficient translation of polyproline-containing peptides as well as other motifs that stall the ribosome. Acts as ribosome quality control (RQC) cofactor by joining the RQC complex to facilitate peptidyl transfer during CAT tailing step.</text>
</comment>
<dbReference type="PANTHER" id="PTHR11673">
    <property type="entry name" value="TRANSLATION INITIATION FACTOR 5A FAMILY MEMBER"/>
    <property type="match status" value="1"/>
</dbReference>
<evidence type="ECO:0000256" key="4">
    <source>
        <dbReference type="RuleBase" id="RU362005"/>
    </source>
</evidence>
<dbReference type="GO" id="GO:0045905">
    <property type="term" value="P:positive regulation of translational termination"/>
    <property type="evidence" value="ECO:0007669"/>
    <property type="project" value="UniProtKB-UniRule"/>
</dbReference>